<comment type="caution">
    <text evidence="2">The sequence shown here is derived from an EMBL/GenBank/DDBJ whole genome shotgun (WGS) entry which is preliminary data.</text>
</comment>
<dbReference type="EMBL" id="JACIES010000002">
    <property type="protein sequence ID" value="MBB4025456.1"/>
    <property type="molecule type" value="Genomic_DNA"/>
</dbReference>
<reference evidence="2 3" key="1">
    <citation type="submission" date="2020-08" db="EMBL/GenBank/DDBJ databases">
        <title>Genomic Encyclopedia of Type Strains, Phase IV (KMG-IV): sequencing the most valuable type-strain genomes for metagenomic binning, comparative biology and taxonomic classification.</title>
        <authorList>
            <person name="Goeker M."/>
        </authorList>
    </citation>
    <scope>NUCLEOTIDE SEQUENCE [LARGE SCALE GENOMIC DNA]</scope>
    <source>
        <strain evidence="2 3">DSM 105721</strain>
    </source>
</reference>
<evidence type="ECO:0000256" key="1">
    <source>
        <dbReference type="SAM" id="Phobius"/>
    </source>
</evidence>
<accession>A0A7W6HUY7</accession>
<name>A0A7W6HUY7_9BACT</name>
<feature type="transmembrane region" description="Helical" evidence="1">
    <location>
        <begin position="40"/>
        <end position="57"/>
    </location>
</feature>
<sequence length="58" mass="6620">MLDNCFQYTRLHIPQYSLNAIAINIDDITLRFNPATINNGSLLVVFIFICIIILHVIS</sequence>
<keyword evidence="3" id="KW-1185">Reference proteome</keyword>
<organism evidence="2 3">
    <name type="scientific">Butyricimonas faecihominis</name>
    <dbReference type="NCBI Taxonomy" id="1472416"/>
    <lineage>
        <taxon>Bacteria</taxon>
        <taxon>Pseudomonadati</taxon>
        <taxon>Bacteroidota</taxon>
        <taxon>Bacteroidia</taxon>
        <taxon>Bacteroidales</taxon>
        <taxon>Odoribacteraceae</taxon>
        <taxon>Butyricimonas</taxon>
    </lineage>
</organism>
<evidence type="ECO:0000313" key="2">
    <source>
        <dbReference type="EMBL" id="MBB4025456.1"/>
    </source>
</evidence>
<evidence type="ECO:0000313" key="3">
    <source>
        <dbReference type="Proteomes" id="UP000546007"/>
    </source>
</evidence>
<gene>
    <name evidence="2" type="ORF">GGR14_001228</name>
</gene>
<proteinExistence type="predicted"/>
<keyword evidence="1" id="KW-0812">Transmembrane</keyword>
<protein>
    <submittedName>
        <fullName evidence="2">Uncharacterized protein</fullName>
    </submittedName>
</protein>
<dbReference type="AlphaFoldDB" id="A0A7W6HUY7"/>
<keyword evidence="1" id="KW-1133">Transmembrane helix</keyword>
<keyword evidence="1" id="KW-0472">Membrane</keyword>
<dbReference type="Proteomes" id="UP000546007">
    <property type="component" value="Unassembled WGS sequence"/>
</dbReference>